<accession>A0A514CIJ2</accession>
<organism evidence="1 2">
    <name type="scientific">Echinicola soli</name>
    <dbReference type="NCBI Taxonomy" id="2591634"/>
    <lineage>
        <taxon>Bacteria</taxon>
        <taxon>Pseudomonadati</taxon>
        <taxon>Bacteroidota</taxon>
        <taxon>Cytophagia</taxon>
        <taxon>Cytophagales</taxon>
        <taxon>Cyclobacteriaceae</taxon>
        <taxon>Echinicola</taxon>
    </lineage>
</organism>
<evidence type="ECO:0000313" key="2">
    <source>
        <dbReference type="Proteomes" id="UP000316614"/>
    </source>
</evidence>
<dbReference type="InterPro" id="IPR058060">
    <property type="entry name" value="HYC_CC_PP"/>
</dbReference>
<proteinExistence type="predicted"/>
<dbReference type="AlphaFoldDB" id="A0A514CIJ2"/>
<dbReference type="OrthoDB" id="886181at2"/>
<dbReference type="KEGG" id="echi:FKX85_11595"/>
<name>A0A514CIJ2_9BACT</name>
<dbReference type="InterPro" id="IPR058512">
    <property type="entry name" value="DUF8199"/>
</dbReference>
<dbReference type="Proteomes" id="UP000316614">
    <property type="component" value="Chromosome"/>
</dbReference>
<protein>
    <submittedName>
        <fullName evidence="1">Uncharacterized protein</fullName>
    </submittedName>
</protein>
<reference evidence="1 2" key="1">
    <citation type="submission" date="2019-06" db="EMBL/GenBank/DDBJ databases">
        <title>Echinicola alkalisoli sp. nov. isolated from saline soil.</title>
        <authorList>
            <person name="Sun J.-Q."/>
            <person name="Xu L."/>
        </authorList>
    </citation>
    <scope>NUCLEOTIDE SEQUENCE [LARGE SCALE GENOMIC DNA]</scope>
    <source>
        <strain evidence="1 2">LN3S3</strain>
    </source>
</reference>
<sequence>MRKLVQIALLMIYFCFNAGMSYSMHYCGEELAHINLFAEDKNCCPDGEEMPGCCDDVPNTDLQNSDQNLAKLVDMHFYNASLLPLPDLMSEILVLLAQQIENYPKICLKSVGPPSLVPIHIKHQTFLI</sequence>
<dbReference type="NCBIfam" id="NF047658">
    <property type="entry name" value="HYC_CC_PP"/>
    <property type="match status" value="1"/>
</dbReference>
<dbReference type="Pfam" id="PF26622">
    <property type="entry name" value="DUF8199"/>
    <property type="match status" value="1"/>
</dbReference>
<gene>
    <name evidence="1" type="ORF">FKX85_11595</name>
</gene>
<evidence type="ECO:0000313" key="1">
    <source>
        <dbReference type="EMBL" id="QDH79643.1"/>
    </source>
</evidence>
<dbReference type="RefSeq" id="WP_141614885.1">
    <property type="nucleotide sequence ID" value="NZ_CP041253.1"/>
</dbReference>
<dbReference type="EMBL" id="CP041253">
    <property type="protein sequence ID" value="QDH79643.1"/>
    <property type="molecule type" value="Genomic_DNA"/>
</dbReference>
<keyword evidence="2" id="KW-1185">Reference proteome</keyword>